<proteinExistence type="predicted"/>
<organism evidence="1">
    <name type="scientific">Lophocladia kuetzingii</name>
    <dbReference type="NCBI Taxonomy" id="675577"/>
    <lineage>
        <taxon>Eukaryota</taxon>
        <taxon>Rhodophyta</taxon>
        <taxon>Florideophyceae</taxon>
        <taxon>Rhodymeniophycidae</taxon>
        <taxon>Ceramiales</taxon>
        <taxon>Rhodomelaceae</taxon>
        <taxon>Lophothalieae</taxon>
        <taxon>Lophocladia</taxon>
    </lineage>
</organism>
<dbReference type="RefSeq" id="YP_009398508.1">
    <property type="nucleotide sequence ID" value="NC_035292.1"/>
</dbReference>
<keyword evidence="1" id="KW-0934">Plastid</keyword>
<geneLocation type="chloroplast" evidence="1"/>
<protein>
    <submittedName>
        <fullName evidence="1">Uncharacterized protein</fullName>
    </submittedName>
</protein>
<name>A0A1Z1MPL2_9FLOR</name>
<reference evidence="1" key="1">
    <citation type="journal article" date="2017" name="J. Phycol.">
        <title>Analysis of chloroplast genomes and a supermatrix inform reclassification of the Rhodomelaceae (Rhodophyta).</title>
        <authorList>
            <person name="Diaz-Tapia P."/>
            <person name="Maggs C.A."/>
            <person name="West J.A."/>
            <person name="Verbruggen H."/>
        </authorList>
    </citation>
    <scope>NUCLEOTIDE SEQUENCE</scope>
    <source>
        <strain evidence="1">PD1509</strain>
    </source>
</reference>
<keyword evidence="1" id="KW-0150">Chloroplast</keyword>
<dbReference type="EMBL" id="MF101448">
    <property type="protein sequence ID" value="ARW67694.1"/>
    <property type="molecule type" value="Genomic_DNA"/>
</dbReference>
<dbReference type="GeneID" id="33361048"/>
<sequence>MIWIYIFLHKPVKFSNSHFKMSCFIPNRKPGYITLMLPM</sequence>
<accession>A0A1Z1MPL2</accession>
<dbReference type="AlphaFoldDB" id="A0A1Z1MPL2"/>
<gene>
    <name evidence="1" type="primary">orf39b</name>
</gene>
<evidence type="ECO:0000313" key="1">
    <source>
        <dbReference type="EMBL" id="ARW67694.1"/>
    </source>
</evidence>